<keyword evidence="7" id="KW-0539">Nucleus</keyword>
<dbReference type="SUPFAM" id="SSF54171">
    <property type="entry name" value="DNA-binding domain"/>
    <property type="match status" value="1"/>
</dbReference>
<keyword evidence="3" id="KW-0805">Transcription regulation</keyword>
<comment type="subcellular location">
    <subcellularLocation>
        <location evidence="1">Nucleus</location>
    </subcellularLocation>
</comment>
<keyword evidence="6" id="KW-0804">Transcription</keyword>
<dbReference type="Proteomes" id="UP001345219">
    <property type="component" value="Chromosome 21"/>
</dbReference>
<evidence type="ECO:0000256" key="2">
    <source>
        <dbReference type="ARBA" id="ARBA00022745"/>
    </source>
</evidence>
<evidence type="ECO:0000256" key="1">
    <source>
        <dbReference type="ARBA" id="ARBA00004123"/>
    </source>
</evidence>
<dbReference type="InterPro" id="IPR051758">
    <property type="entry name" value="ERF/AP2-like"/>
</dbReference>
<feature type="domain" description="AP2/ERF" evidence="10">
    <location>
        <begin position="121"/>
        <end position="178"/>
    </location>
</feature>
<dbReference type="Pfam" id="PF00847">
    <property type="entry name" value="AP2"/>
    <property type="match status" value="1"/>
</dbReference>
<keyword evidence="5" id="KW-0010">Activator</keyword>
<evidence type="ECO:0000313" key="12">
    <source>
        <dbReference type="Proteomes" id="UP001345219"/>
    </source>
</evidence>
<dbReference type="PANTHER" id="PTHR31657:SF78">
    <property type="entry name" value="ETHYLENE-RESPONSIVE TRANSCRIPTION FACTOR ERF060"/>
    <property type="match status" value="1"/>
</dbReference>
<proteinExistence type="inferred from homology"/>
<sequence length="308" mass="34073">MVTAVLSVPFSEELMGALKPFMKSATETSSLSSSSAVPSQLSSPSSPYHCSSIYSPVICSQHPDELLFGIKSLGSNPIRLNNLTPSQILQIQYQLNYLQFQQPKQAAPMKHAETLPKPNKLYRGVRQRHWGKWVAEIRLPKDRTRLWLGTFDTAEEAALAYDKASYKLRGDCASLNFPHLKHPSSQLNDYNPLHSSVEAKLDAICESLAANPQKQRRSRVPKNKAPLSVMPKEELGLESPSVGEFQASLDSALNSGSCLASSDVASNSIERSVSPVISFLDLPDLQWGEIDYFGLEEYPSMGFDWEAI</sequence>
<evidence type="ECO:0000256" key="6">
    <source>
        <dbReference type="ARBA" id="ARBA00023163"/>
    </source>
</evidence>
<accession>A0AAN7H1U0</accession>
<dbReference type="CDD" id="cd00018">
    <property type="entry name" value="AP2"/>
    <property type="match status" value="1"/>
</dbReference>
<evidence type="ECO:0000256" key="8">
    <source>
        <dbReference type="ARBA" id="ARBA00024343"/>
    </source>
</evidence>
<keyword evidence="2" id="KW-0936">Ethylene signaling pathway</keyword>
<dbReference type="InterPro" id="IPR001471">
    <property type="entry name" value="AP2/ERF_dom"/>
</dbReference>
<dbReference type="GO" id="GO:0000976">
    <property type="term" value="F:transcription cis-regulatory region binding"/>
    <property type="evidence" value="ECO:0007669"/>
    <property type="project" value="UniProtKB-ARBA"/>
</dbReference>
<evidence type="ECO:0000256" key="9">
    <source>
        <dbReference type="SAM" id="MobiDB-lite"/>
    </source>
</evidence>
<protein>
    <recommendedName>
        <fullName evidence="10">AP2/ERF domain-containing protein</fullName>
    </recommendedName>
</protein>
<dbReference type="FunFam" id="3.30.730.10:FF:000001">
    <property type="entry name" value="Ethylene-responsive transcription factor 2"/>
    <property type="match status" value="1"/>
</dbReference>
<keyword evidence="12" id="KW-1185">Reference proteome</keyword>
<dbReference type="PROSITE" id="PS51032">
    <property type="entry name" value="AP2_ERF"/>
    <property type="match status" value="1"/>
</dbReference>
<gene>
    <name evidence="11" type="ORF">SAY87_026848</name>
</gene>
<dbReference type="PRINTS" id="PR00367">
    <property type="entry name" value="ETHRSPELEMNT"/>
</dbReference>
<comment type="caution">
    <text evidence="11">The sequence shown here is derived from an EMBL/GenBank/DDBJ whole genome shotgun (WGS) entry which is preliminary data.</text>
</comment>
<dbReference type="Gene3D" id="3.30.730.10">
    <property type="entry name" value="AP2/ERF domain"/>
    <property type="match status" value="1"/>
</dbReference>
<evidence type="ECO:0000256" key="5">
    <source>
        <dbReference type="ARBA" id="ARBA00023159"/>
    </source>
</evidence>
<dbReference type="PANTHER" id="PTHR31657">
    <property type="entry name" value="ETHYLENE-RESPONSIVE TRANSCRIPTION FACTOR ERF061"/>
    <property type="match status" value="1"/>
</dbReference>
<evidence type="ECO:0000256" key="4">
    <source>
        <dbReference type="ARBA" id="ARBA00023125"/>
    </source>
</evidence>
<dbReference type="EMBL" id="JAXIOK010000018">
    <property type="protein sequence ID" value="KAK4749399.1"/>
    <property type="molecule type" value="Genomic_DNA"/>
</dbReference>
<evidence type="ECO:0000259" key="10">
    <source>
        <dbReference type="PROSITE" id="PS51032"/>
    </source>
</evidence>
<dbReference type="InterPro" id="IPR016177">
    <property type="entry name" value="DNA-bd_dom_sf"/>
</dbReference>
<dbReference type="GO" id="GO:0003700">
    <property type="term" value="F:DNA-binding transcription factor activity"/>
    <property type="evidence" value="ECO:0007669"/>
    <property type="project" value="InterPro"/>
</dbReference>
<evidence type="ECO:0000256" key="3">
    <source>
        <dbReference type="ARBA" id="ARBA00023015"/>
    </source>
</evidence>
<name>A0AAN7H1U0_9MYRT</name>
<evidence type="ECO:0000313" key="11">
    <source>
        <dbReference type="EMBL" id="KAK4749399.1"/>
    </source>
</evidence>
<feature type="region of interest" description="Disordered" evidence="9">
    <location>
        <begin position="212"/>
        <end position="231"/>
    </location>
</feature>
<dbReference type="GO" id="GO:0005634">
    <property type="term" value="C:nucleus"/>
    <property type="evidence" value="ECO:0007669"/>
    <property type="project" value="UniProtKB-SubCell"/>
</dbReference>
<dbReference type="InterPro" id="IPR036955">
    <property type="entry name" value="AP2/ERF_dom_sf"/>
</dbReference>
<comment type="similarity">
    <text evidence="8">Belongs to the AP2/ERF transcription factor family. ERF subfamily.</text>
</comment>
<organism evidence="11 12">
    <name type="scientific">Trapa incisa</name>
    <dbReference type="NCBI Taxonomy" id="236973"/>
    <lineage>
        <taxon>Eukaryota</taxon>
        <taxon>Viridiplantae</taxon>
        <taxon>Streptophyta</taxon>
        <taxon>Embryophyta</taxon>
        <taxon>Tracheophyta</taxon>
        <taxon>Spermatophyta</taxon>
        <taxon>Magnoliopsida</taxon>
        <taxon>eudicotyledons</taxon>
        <taxon>Gunneridae</taxon>
        <taxon>Pentapetalae</taxon>
        <taxon>rosids</taxon>
        <taxon>malvids</taxon>
        <taxon>Myrtales</taxon>
        <taxon>Lythraceae</taxon>
        <taxon>Trapa</taxon>
    </lineage>
</organism>
<keyword evidence="4" id="KW-0238">DNA-binding</keyword>
<dbReference type="GO" id="GO:0009873">
    <property type="term" value="P:ethylene-activated signaling pathway"/>
    <property type="evidence" value="ECO:0007669"/>
    <property type="project" value="UniProtKB-KW"/>
</dbReference>
<reference evidence="11 12" key="1">
    <citation type="journal article" date="2023" name="Hortic Res">
        <title>Pangenome of water caltrop reveals structural variations and asymmetric subgenome divergence after allopolyploidization.</title>
        <authorList>
            <person name="Zhang X."/>
            <person name="Chen Y."/>
            <person name="Wang L."/>
            <person name="Yuan Y."/>
            <person name="Fang M."/>
            <person name="Shi L."/>
            <person name="Lu R."/>
            <person name="Comes H.P."/>
            <person name="Ma Y."/>
            <person name="Chen Y."/>
            <person name="Huang G."/>
            <person name="Zhou Y."/>
            <person name="Zheng Z."/>
            <person name="Qiu Y."/>
        </authorList>
    </citation>
    <scope>NUCLEOTIDE SEQUENCE [LARGE SCALE GENOMIC DNA]</scope>
    <source>
        <tissue evidence="11">Roots</tissue>
    </source>
</reference>
<dbReference type="AlphaFoldDB" id="A0AAN7H1U0"/>
<evidence type="ECO:0000256" key="7">
    <source>
        <dbReference type="ARBA" id="ARBA00023242"/>
    </source>
</evidence>
<dbReference type="SMART" id="SM00380">
    <property type="entry name" value="AP2"/>
    <property type="match status" value="1"/>
</dbReference>